<dbReference type="EMBL" id="CACVKT020008219">
    <property type="protein sequence ID" value="CAC5413706.1"/>
    <property type="molecule type" value="Genomic_DNA"/>
</dbReference>
<dbReference type="PANTHER" id="PTHR37984">
    <property type="entry name" value="PROTEIN CBG26694"/>
    <property type="match status" value="1"/>
</dbReference>
<dbReference type="GO" id="GO:0015074">
    <property type="term" value="P:DNA integration"/>
    <property type="evidence" value="ECO:0007669"/>
    <property type="project" value="InterPro"/>
</dbReference>
<dbReference type="InterPro" id="IPR036397">
    <property type="entry name" value="RNaseH_sf"/>
</dbReference>
<feature type="domain" description="Integrase catalytic" evidence="1">
    <location>
        <begin position="1"/>
        <end position="75"/>
    </location>
</feature>
<gene>
    <name evidence="2" type="ORF">MCOR_46575</name>
</gene>
<keyword evidence="3" id="KW-1185">Reference proteome</keyword>
<dbReference type="Gene3D" id="3.30.420.10">
    <property type="entry name" value="Ribonuclease H-like superfamily/Ribonuclease H"/>
    <property type="match status" value="1"/>
</dbReference>
<name>A0A6J8E0R6_MYTCO</name>
<dbReference type="Proteomes" id="UP000507470">
    <property type="component" value="Unassembled WGS sequence"/>
</dbReference>
<dbReference type="PANTHER" id="PTHR37984:SF5">
    <property type="entry name" value="PROTEIN NYNRIN-LIKE"/>
    <property type="match status" value="1"/>
</dbReference>
<dbReference type="InterPro" id="IPR001584">
    <property type="entry name" value="Integrase_cat-core"/>
</dbReference>
<protein>
    <recommendedName>
        <fullName evidence="1">Integrase catalytic domain-containing protein</fullName>
    </recommendedName>
</protein>
<dbReference type="AlphaFoldDB" id="A0A6J8E0R6"/>
<evidence type="ECO:0000313" key="3">
    <source>
        <dbReference type="Proteomes" id="UP000507470"/>
    </source>
</evidence>
<dbReference type="PROSITE" id="PS50994">
    <property type="entry name" value="INTEGRASE"/>
    <property type="match status" value="1"/>
</dbReference>
<evidence type="ECO:0000313" key="2">
    <source>
        <dbReference type="EMBL" id="CAC5413706.1"/>
    </source>
</evidence>
<evidence type="ECO:0000259" key="1">
    <source>
        <dbReference type="PROSITE" id="PS50994"/>
    </source>
</evidence>
<dbReference type="InterPro" id="IPR050951">
    <property type="entry name" value="Retrovirus_Pol_polyprotein"/>
</dbReference>
<proteinExistence type="predicted"/>
<reference evidence="2 3" key="1">
    <citation type="submission" date="2020-06" db="EMBL/GenBank/DDBJ databases">
        <authorList>
            <person name="Li R."/>
            <person name="Bekaert M."/>
        </authorList>
    </citation>
    <scope>NUCLEOTIDE SEQUENCE [LARGE SCALE GENOMIC DNA]</scope>
    <source>
        <strain evidence="3">wild</strain>
    </source>
</reference>
<sequence>MAENFNIEVKTTAAYSPWSNGLLERHNQTLTDTLLKLKADNNCDWDIALSWALPAKNALDNEHGYSPYQLVYGRNPNLPSVLTDKLPVLEGTTMSEIVGKHIETLHSARTAFARSECSERIRRALRKQTRLSGISYQTDENANNEGQVVNANNEEQVENAIAETERPKLSDMKIRQTVKYRNAESGEQSVAKVTRRAGKATGNNKNWFNLQYLEPDTLKGAEISVDLSKLEELENVAPEVELPDPDDDSVMIFEDVSFKEA</sequence>
<dbReference type="GO" id="GO:0003676">
    <property type="term" value="F:nucleic acid binding"/>
    <property type="evidence" value="ECO:0007669"/>
    <property type="project" value="InterPro"/>
</dbReference>
<organism evidence="2 3">
    <name type="scientific">Mytilus coruscus</name>
    <name type="common">Sea mussel</name>
    <dbReference type="NCBI Taxonomy" id="42192"/>
    <lineage>
        <taxon>Eukaryota</taxon>
        <taxon>Metazoa</taxon>
        <taxon>Spiralia</taxon>
        <taxon>Lophotrochozoa</taxon>
        <taxon>Mollusca</taxon>
        <taxon>Bivalvia</taxon>
        <taxon>Autobranchia</taxon>
        <taxon>Pteriomorphia</taxon>
        <taxon>Mytilida</taxon>
        <taxon>Mytiloidea</taxon>
        <taxon>Mytilidae</taxon>
        <taxon>Mytilinae</taxon>
        <taxon>Mytilus</taxon>
    </lineage>
</organism>
<dbReference type="OrthoDB" id="6127576at2759"/>
<dbReference type="SUPFAM" id="SSF53098">
    <property type="entry name" value="Ribonuclease H-like"/>
    <property type="match status" value="1"/>
</dbReference>
<dbReference type="InterPro" id="IPR012337">
    <property type="entry name" value="RNaseH-like_sf"/>
</dbReference>
<accession>A0A6J8E0R6</accession>